<sequence length="297" mass="33085">MEPANPPPYNPMHPSELPPFPDFLNRSRPRYFAEIAAVAMKVHLLGDTAVTEFMDWISRSPVLRQMLIQAGATGIGAAIAQSGGHWGRPALNILLGNEINAFRNALPLEEWEPLADYKRAVDALFNSEADISMVNRRSHFPLPLWVDVDVYAMDSQRLVESLDVVVETDEGEIQVLYTAHRTLFQRMRNQRLEPSTWFTARKHKKQRNECFGHPKAAPTTRDVDIPATIRALNLYHNNRLHEDFERIAGTYNIWGEASTAPAPPIGGQVLPGGAVHLMMTSVGGSIGDIAPGFPSFQ</sequence>
<evidence type="ECO:0000313" key="1">
    <source>
        <dbReference type="EMBL" id="RPA76175.1"/>
    </source>
</evidence>
<name>A0A3N4HQR4_ASCIM</name>
<dbReference type="Proteomes" id="UP000275078">
    <property type="component" value="Unassembled WGS sequence"/>
</dbReference>
<gene>
    <name evidence="1" type="ORF">BJ508DRAFT_331350</name>
</gene>
<dbReference type="EMBL" id="ML119749">
    <property type="protein sequence ID" value="RPA76175.1"/>
    <property type="molecule type" value="Genomic_DNA"/>
</dbReference>
<protein>
    <submittedName>
        <fullName evidence="1">Uncharacterized protein</fullName>
    </submittedName>
</protein>
<evidence type="ECO:0000313" key="2">
    <source>
        <dbReference type="Proteomes" id="UP000275078"/>
    </source>
</evidence>
<keyword evidence="2" id="KW-1185">Reference proteome</keyword>
<organism evidence="1 2">
    <name type="scientific">Ascobolus immersus RN42</name>
    <dbReference type="NCBI Taxonomy" id="1160509"/>
    <lineage>
        <taxon>Eukaryota</taxon>
        <taxon>Fungi</taxon>
        <taxon>Dikarya</taxon>
        <taxon>Ascomycota</taxon>
        <taxon>Pezizomycotina</taxon>
        <taxon>Pezizomycetes</taxon>
        <taxon>Pezizales</taxon>
        <taxon>Ascobolaceae</taxon>
        <taxon>Ascobolus</taxon>
    </lineage>
</organism>
<reference evidence="1 2" key="1">
    <citation type="journal article" date="2018" name="Nat. Ecol. Evol.">
        <title>Pezizomycetes genomes reveal the molecular basis of ectomycorrhizal truffle lifestyle.</title>
        <authorList>
            <person name="Murat C."/>
            <person name="Payen T."/>
            <person name="Noel B."/>
            <person name="Kuo A."/>
            <person name="Morin E."/>
            <person name="Chen J."/>
            <person name="Kohler A."/>
            <person name="Krizsan K."/>
            <person name="Balestrini R."/>
            <person name="Da Silva C."/>
            <person name="Montanini B."/>
            <person name="Hainaut M."/>
            <person name="Levati E."/>
            <person name="Barry K.W."/>
            <person name="Belfiori B."/>
            <person name="Cichocki N."/>
            <person name="Clum A."/>
            <person name="Dockter R.B."/>
            <person name="Fauchery L."/>
            <person name="Guy J."/>
            <person name="Iotti M."/>
            <person name="Le Tacon F."/>
            <person name="Lindquist E.A."/>
            <person name="Lipzen A."/>
            <person name="Malagnac F."/>
            <person name="Mello A."/>
            <person name="Molinier V."/>
            <person name="Miyauchi S."/>
            <person name="Poulain J."/>
            <person name="Riccioni C."/>
            <person name="Rubini A."/>
            <person name="Sitrit Y."/>
            <person name="Splivallo R."/>
            <person name="Traeger S."/>
            <person name="Wang M."/>
            <person name="Zifcakova L."/>
            <person name="Wipf D."/>
            <person name="Zambonelli A."/>
            <person name="Paolocci F."/>
            <person name="Nowrousian M."/>
            <person name="Ottonello S."/>
            <person name="Baldrian P."/>
            <person name="Spatafora J.W."/>
            <person name="Henrissat B."/>
            <person name="Nagy L.G."/>
            <person name="Aury J.M."/>
            <person name="Wincker P."/>
            <person name="Grigoriev I.V."/>
            <person name="Bonfante P."/>
            <person name="Martin F.M."/>
        </authorList>
    </citation>
    <scope>NUCLEOTIDE SEQUENCE [LARGE SCALE GENOMIC DNA]</scope>
    <source>
        <strain evidence="1 2">RN42</strain>
    </source>
</reference>
<proteinExistence type="predicted"/>
<accession>A0A3N4HQR4</accession>
<dbReference type="AlphaFoldDB" id="A0A3N4HQR4"/>